<dbReference type="AlphaFoldDB" id="A0A8I0L9E6"/>
<evidence type="ECO:0000259" key="1">
    <source>
        <dbReference type="Pfam" id="PF04998"/>
    </source>
</evidence>
<evidence type="ECO:0000313" key="2">
    <source>
        <dbReference type="EMBL" id="MBD4335728.1"/>
    </source>
</evidence>
<dbReference type="EMBL" id="JAABFR010000338">
    <property type="protein sequence ID" value="MBD4335728.1"/>
    <property type="molecule type" value="Genomic_DNA"/>
</dbReference>
<accession>A0A8I0L9E6</accession>
<name>A0A8I0L9E6_XANCI</name>
<evidence type="ECO:0000313" key="3">
    <source>
        <dbReference type="Proteomes" id="UP000653002"/>
    </source>
</evidence>
<reference evidence="2" key="1">
    <citation type="submission" date="2020-01" db="EMBL/GenBank/DDBJ databases">
        <authorList>
            <person name="Richard D."/>
        </authorList>
    </citation>
    <scope>NUCLEOTIDE SEQUENCE</scope>
    <source>
        <strain evidence="2">JP541</strain>
    </source>
</reference>
<dbReference type="Gene3D" id="1.10.1790.20">
    <property type="match status" value="1"/>
</dbReference>
<dbReference type="InterPro" id="IPR007081">
    <property type="entry name" value="RNA_pol_Rpb1_5"/>
</dbReference>
<dbReference type="GO" id="GO:0003899">
    <property type="term" value="F:DNA-directed RNA polymerase activity"/>
    <property type="evidence" value="ECO:0007669"/>
    <property type="project" value="InterPro"/>
</dbReference>
<feature type="domain" description="RNA polymerase Rpb1" evidence="1">
    <location>
        <begin position="23"/>
        <end position="84"/>
    </location>
</feature>
<feature type="non-terminal residue" evidence="2">
    <location>
        <position position="1"/>
    </location>
</feature>
<comment type="caution">
    <text evidence="2">The sequence shown here is derived from an EMBL/GenBank/DDBJ whole genome shotgun (WGS) entry which is preliminary data.</text>
</comment>
<organism evidence="2 3">
    <name type="scientific">Xanthomonas citri pv. citri</name>
    <dbReference type="NCBI Taxonomy" id="611301"/>
    <lineage>
        <taxon>Bacteria</taxon>
        <taxon>Pseudomonadati</taxon>
        <taxon>Pseudomonadota</taxon>
        <taxon>Gammaproteobacteria</taxon>
        <taxon>Lysobacterales</taxon>
        <taxon>Lysobacteraceae</taxon>
        <taxon>Xanthomonas</taxon>
    </lineage>
</organism>
<dbReference type="GO" id="GO:0003677">
    <property type="term" value="F:DNA binding"/>
    <property type="evidence" value="ECO:0007669"/>
    <property type="project" value="InterPro"/>
</dbReference>
<proteinExistence type="predicted"/>
<dbReference type="SUPFAM" id="SSF64484">
    <property type="entry name" value="beta and beta-prime subunits of DNA dependent RNA-polymerase"/>
    <property type="match status" value="1"/>
</dbReference>
<dbReference type="Proteomes" id="UP000653002">
    <property type="component" value="Unassembled WGS sequence"/>
</dbReference>
<protein>
    <recommendedName>
        <fullName evidence="1">RNA polymerase Rpb1 domain-containing protein</fullName>
    </recommendedName>
</protein>
<gene>
    <name evidence="2" type="ORF">GUH15_06565</name>
</gene>
<sequence>AGGKFKVYVKNDTETREHVTLYGAKLRVEKGDKIEAGDRITEGSVSPKELLAVTDPNTVQQYILKEVQKVYRSQGVDISDKHVE</sequence>
<feature type="non-terminal residue" evidence="2">
    <location>
        <position position="84"/>
    </location>
</feature>
<dbReference type="GO" id="GO:0006351">
    <property type="term" value="P:DNA-templated transcription"/>
    <property type="evidence" value="ECO:0007669"/>
    <property type="project" value="InterPro"/>
</dbReference>
<dbReference type="Pfam" id="PF04998">
    <property type="entry name" value="RNA_pol_Rpb1_5"/>
    <property type="match status" value="1"/>
</dbReference>